<gene>
    <name evidence="6" type="ORF">g.59588</name>
</gene>
<evidence type="ECO:0000313" key="6">
    <source>
        <dbReference type="EMBL" id="MBY22864.1"/>
    </source>
</evidence>
<proteinExistence type="inferred from homology"/>
<keyword evidence="4" id="KW-0963">Cytoplasm</keyword>
<evidence type="ECO:0000256" key="3">
    <source>
        <dbReference type="ARBA" id="ARBA00016840"/>
    </source>
</evidence>
<protein>
    <recommendedName>
        <fullName evidence="3">KIF-binding protein</fullName>
    </recommendedName>
</protein>
<evidence type="ECO:0000256" key="5">
    <source>
        <dbReference type="ARBA" id="ARBA00023212"/>
    </source>
</evidence>
<accession>A0A2S2P0F8</accession>
<dbReference type="InterPro" id="IPR011990">
    <property type="entry name" value="TPR-like_helical_dom_sf"/>
</dbReference>
<keyword evidence="5" id="KW-0206">Cytoskeleton</keyword>
<organism evidence="6">
    <name type="scientific">Schizaphis graminum</name>
    <name type="common">Green bug aphid</name>
    <dbReference type="NCBI Taxonomy" id="13262"/>
    <lineage>
        <taxon>Eukaryota</taxon>
        <taxon>Metazoa</taxon>
        <taxon>Ecdysozoa</taxon>
        <taxon>Arthropoda</taxon>
        <taxon>Hexapoda</taxon>
        <taxon>Insecta</taxon>
        <taxon>Pterygota</taxon>
        <taxon>Neoptera</taxon>
        <taxon>Paraneoptera</taxon>
        <taxon>Hemiptera</taxon>
        <taxon>Sternorrhyncha</taxon>
        <taxon>Aphidomorpha</taxon>
        <taxon>Aphidoidea</taxon>
        <taxon>Aphididae</taxon>
        <taxon>Aphidini</taxon>
        <taxon>Schizaphis</taxon>
    </lineage>
</organism>
<evidence type="ECO:0000256" key="2">
    <source>
        <dbReference type="ARBA" id="ARBA00010305"/>
    </source>
</evidence>
<comment type="similarity">
    <text evidence="2">Belongs to the KIF-binding protein family.</text>
</comment>
<dbReference type="GO" id="GO:0021952">
    <property type="term" value="P:central nervous system projection neuron axonogenesis"/>
    <property type="evidence" value="ECO:0007669"/>
    <property type="project" value="TreeGrafter"/>
</dbReference>
<dbReference type="EMBL" id="GGMR01010245">
    <property type="protein sequence ID" value="MBY22864.1"/>
    <property type="molecule type" value="Transcribed_RNA"/>
</dbReference>
<reference evidence="6" key="1">
    <citation type="submission" date="2018-04" db="EMBL/GenBank/DDBJ databases">
        <title>Transcriptome of Schizaphis graminum biotype I.</title>
        <authorList>
            <person name="Scully E.D."/>
            <person name="Geib S.M."/>
            <person name="Palmer N.A."/>
            <person name="Koch K."/>
            <person name="Bradshaw J."/>
            <person name="Heng-Moss T."/>
            <person name="Sarath G."/>
        </authorList>
    </citation>
    <scope>NUCLEOTIDE SEQUENCE</scope>
</reference>
<dbReference type="PANTHER" id="PTHR46321">
    <property type="entry name" value="KIF1-BINDING PROTEIN"/>
    <property type="match status" value="1"/>
</dbReference>
<evidence type="ECO:0000256" key="4">
    <source>
        <dbReference type="ARBA" id="ARBA00022490"/>
    </source>
</evidence>
<name>A0A2S2P0F8_SCHGA</name>
<dbReference type="InterPro" id="IPR022083">
    <property type="entry name" value="KBP"/>
</dbReference>
<dbReference type="GO" id="GO:0005856">
    <property type="term" value="C:cytoskeleton"/>
    <property type="evidence" value="ECO:0007669"/>
    <property type="project" value="UniProtKB-SubCell"/>
</dbReference>
<dbReference type="GO" id="GO:1990535">
    <property type="term" value="P:neuron projection maintenance"/>
    <property type="evidence" value="ECO:0007669"/>
    <property type="project" value="TreeGrafter"/>
</dbReference>
<dbReference type="GO" id="GO:0000226">
    <property type="term" value="P:microtubule cytoskeleton organization"/>
    <property type="evidence" value="ECO:0007669"/>
    <property type="project" value="TreeGrafter"/>
</dbReference>
<evidence type="ECO:0000256" key="1">
    <source>
        <dbReference type="ARBA" id="ARBA00004245"/>
    </source>
</evidence>
<dbReference type="Pfam" id="PF12309">
    <property type="entry name" value="KBP_C"/>
    <property type="match status" value="1"/>
</dbReference>
<dbReference type="SUPFAM" id="SSF81901">
    <property type="entry name" value="HCP-like"/>
    <property type="match status" value="1"/>
</dbReference>
<dbReference type="Gene3D" id="1.25.40.10">
    <property type="entry name" value="Tetratricopeptide repeat domain"/>
    <property type="match status" value="1"/>
</dbReference>
<comment type="subcellular location">
    <subcellularLocation>
        <location evidence="1">Cytoplasm</location>
        <location evidence="1">Cytoskeleton</location>
    </subcellularLocation>
</comment>
<dbReference type="PANTHER" id="PTHR46321:SF1">
    <property type="entry name" value="KIF-BINDING PROTEIN"/>
    <property type="match status" value="1"/>
</dbReference>
<sequence length="570" mass="67133">MAHSNMYGYCNASDHSELLGLSNLTLQPYESNPNLKENLEEMYHMLVLQVNSLNGPDVKKFSSRLAAVCYQLGRIYYDTQDSAMAESMFLKAKDTVEDHESEADNILSVINSLNMLGYIKEKDNDDHEEALQYLLEAQYVYQEYNEQRWGSATTVNKLLPNCPKKRALITKKNPLISSRLFTLFYIIEVYKNRGNITEALMCTHLTLKLQLENNLFLQSPLDWALSSALIANLLCQQNAYQQARHHLAAASTFMEKIIPRQYINLYNSETYKQYSADISRCWARYGLRLLKKSKTRFMKQKTHKQPSMIFNNLLFKNFNMWDEERVTRYYVNNYEDAQSLANSILLNLNHTKKYYTFEKSASYYSDLCMDICLTYKLLSYFQDDPDKMGKLFKKGIVDLELTVNRLNEESCMNICRRIWYELGTVYSDMMDIKYERHVKNKLVLTEYAIKKINLYSSSSIKYYLRFIESFYVQRKLPEYVCDPYVKPVLLAHLHMARCNHKKIVNQKNVKLEILFQCKQYYQTVVDYCQRDPRLESMIPVELTSCRELLRSIPSRVDQLLKTKGPVRYYV</sequence>
<dbReference type="AlphaFoldDB" id="A0A2S2P0F8"/>
<dbReference type="SUPFAM" id="SSF48452">
    <property type="entry name" value="TPR-like"/>
    <property type="match status" value="1"/>
</dbReference>